<organism evidence="1 2">
    <name type="scientific">Pseudonocardia asaccharolytica DSM 44247 = NBRC 16224</name>
    <dbReference type="NCBI Taxonomy" id="1123024"/>
    <lineage>
        <taxon>Bacteria</taxon>
        <taxon>Bacillati</taxon>
        <taxon>Actinomycetota</taxon>
        <taxon>Actinomycetes</taxon>
        <taxon>Pseudonocardiales</taxon>
        <taxon>Pseudonocardiaceae</taxon>
        <taxon>Pseudonocardia</taxon>
    </lineage>
</organism>
<dbReference type="Proteomes" id="UP000321328">
    <property type="component" value="Unassembled WGS sequence"/>
</dbReference>
<name>A0A511CYD7_9PSEU</name>
<dbReference type="EMBL" id="BJVI01000010">
    <property type="protein sequence ID" value="GEL17576.1"/>
    <property type="molecule type" value="Genomic_DNA"/>
</dbReference>
<comment type="caution">
    <text evidence="1">The sequence shown here is derived from an EMBL/GenBank/DDBJ whole genome shotgun (WGS) entry which is preliminary data.</text>
</comment>
<dbReference type="Gene3D" id="2.60.120.10">
    <property type="entry name" value="Jelly Rolls"/>
    <property type="match status" value="1"/>
</dbReference>
<evidence type="ECO:0000313" key="2">
    <source>
        <dbReference type="Proteomes" id="UP000321328"/>
    </source>
</evidence>
<dbReference type="RefSeq" id="WP_037058198.1">
    <property type="nucleotide sequence ID" value="NZ_BJVI01000010.1"/>
</dbReference>
<dbReference type="InterPro" id="IPR011051">
    <property type="entry name" value="RmlC_Cupin_sf"/>
</dbReference>
<gene>
    <name evidence="1" type="ORF">PA7_14130</name>
</gene>
<reference evidence="1 2" key="1">
    <citation type="submission" date="2019-07" db="EMBL/GenBank/DDBJ databases">
        <title>Whole genome shotgun sequence of Pseudonocardia asaccharolytica NBRC 16224.</title>
        <authorList>
            <person name="Hosoyama A."/>
            <person name="Uohara A."/>
            <person name="Ohji S."/>
            <person name="Ichikawa N."/>
        </authorList>
    </citation>
    <scope>NUCLEOTIDE SEQUENCE [LARGE SCALE GENOMIC DNA]</scope>
    <source>
        <strain evidence="1 2">NBRC 16224</strain>
    </source>
</reference>
<protein>
    <recommendedName>
        <fullName evidence="3">AraC-type arabinose-binding/dimerisation domain-containing protein</fullName>
    </recommendedName>
</protein>
<proteinExistence type="predicted"/>
<dbReference type="STRING" id="1123024.GCA_000423625_03372"/>
<dbReference type="AlphaFoldDB" id="A0A511CYD7"/>
<dbReference type="SUPFAM" id="SSF51182">
    <property type="entry name" value="RmlC-like cupins"/>
    <property type="match status" value="1"/>
</dbReference>
<accession>A0A511CYD7</accession>
<sequence>MATAPGEAAGGDLPRALCDVHAALADSASAPTGVVWRMTEVGRQLDANLLNLPAGQVIGTHAEPDLDVLVIVVAGSGTMSTDEGPLTLGPGRLVWLPHSSTRSLTAGPDGLAYLTVHRRRPGMQIRSGPPAHGPYAVSS</sequence>
<keyword evidence="2" id="KW-1185">Reference proteome</keyword>
<evidence type="ECO:0000313" key="1">
    <source>
        <dbReference type="EMBL" id="GEL17576.1"/>
    </source>
</evidence>
<dbReference type="InterPro" id="IPR014710">
    <property type="entry name" value="RmlC-like_jellyroll"/>
</dbReference>
<dbReference type="OrthoDB" id="8451629at2"/>
<evidence type="ECO:0008006" key="3">
    <source>
        <dbReference type="Google" id="ProtNLM"/>
    </source>
</evidence>